<proteinExistence type="predicted"/>
<dbReference type="InterPro" id="IPR007527">
    <property type="entry name" value="Znf_SWIM"/>
</dbReference>
<dbReference type="Proteomes" id="UP000886998">
    <property type="component" value="Unassembled WGS sequence"/>
</dbReference>
<dbReference type="GO" id="GO:0008270">
    <property type="term" value="F:zinc ion binding"/>
    <property type="evidence" value="ECO:0007669"/>
    <property type="project" value="UniProtKB-KW"/>
</dbReference>
<evidence type="ECO:0000313" key="4">
    <source>
        <dbReference type="Proteomes" id="UP000886998"/>
    </source>
</evidence>
<protein>
    <recommendedName>
        <fullName evidence="2">SWIM-type domain-containing protein</fullName>
    </recommendedName>
</protein>
<evidence type="ECO:0000259" key="2">
    <source>
        <dbReference type="PROSITE" id="PS50966"/>
    </source>
</evidence>
<accession>A0A8X7CTD2</accession>
<dbReference type="OrthoDB" id="261614at2759"/>
<dbReference type="EMBL" id="BMAV01021811">
    <property type="protein sequence ID" value="GFY76222.1"/>
    <property type="molecule type" value="Genomic_DNA"/>
</dbReference>
<evidence type="ECO:0000313" key="3">
    <source>
        <dbReference type="EMBL" id="GFY76222.1"/>
    </source>
</evidence>
<keyword evidence="1" id="KW-0479">Metal-binding</keyword>
<reference evidence="3" key="1">
    <citation type="submission" date="2020-08" db="EMBL/GenBank/DDBJ databases">
        <title>Multicomponent nature underlies the extraordinary mechanical properties of spider dragline silk.</title>
        <authorList>
            <person name="Kono N."/>
            <person name="Nakamura H."/>
            <person name="Mori M."/>
            <person name="Yoshida Y."/>
            <person name="Ohtoshi R."/>
            <person name="Malay A.D."/>
            <person name="Moran D.A.P."/>
            <person name="Tomita M."/>
            <person name="Numata K."/>
            <person name="Arakawa K."/>
        </authorList>
    </citation>
    <scope>NUCLEOTIDE SEQUENCE</scope>
</reference>
<evidence type="ECO:0000256" key="1">
    <source>
        <dbReference type="PROSITE-ProRule" id="PRU00325"/>
    </source>
</evidence>
<feature type="domain" description="SWIM-type" evidence="2">
    <location>
        <begin position="9"/>
        <end position="46"/>
    </location>
</feature>
<keyword evidence="1" id="KW-0863">Zinc-finger</keyword>
<keyword evidence="4" id="KW-1185">Reference proteome</keyword>
<dbReference type="Pfam" id="PF04434">
    <property type="entry name" value="SWIM"/>
    <property type="match status" value="1"/>
</dbReference>
<name>A0A8X7CTD2_9ARAC</name>
<dbReference type="AlphaFoldDB" id="A0A8X7CTD2"/>
<dbReference type="PROSITE" id="PS51257">
    <property type="entry name" value="PROKAR_LIPOPROTEIN"/>
    <property type="match status" value="1"/>
</dbReference>
<dbReference type="PROSITE" id="PS50966">
    <property type="entry name" value="ZF_SWIM"/>
    <property type="match status" value="1"/>
</dbReference>
<keyword evidence="1" id="KW-0862">Zinc</keyword>
<organism evidence="3 4">
    <name type="scientific">Trichonephila inaurata madagascariensis</name>
    <dbReference type="NCBI Taxonomy" id="2747483"/>
    <lineage>
        <taxon>Eukaryota</taxon>
        <taxon>Metazoa</taxon>
        <taxon>Ecdysozoa</taxon>
        <taxon>Arthropoda</taxon>
        <taxon>Chelicerata</taxon>
        <taxon>Arachnida</taxon>
        <taxon>Araneae</taxon>
        <taxon>Araneomorphae</taxon>
        <taxon>Entelegynae</taxon>
        <taxon>Araneoidea</taxon>
        <taxon>Nephilidae</taxon>
        <taxon>Trichonephila</taxon>
        <taxon>Trichonephila inaurata</taxon>
    </lineage>
</organism>
<sequence>MKKRVTSKPSVQIRTTCQVISATCSCPAGGTPAFCKHVFALLQAMNDYITKKLYEAPTESLQAWHQPKPVKMVPQTAEEIFMREPALEVENEIGFDFPPNLCYPYL</sequence>
<comment type="caution">
    <text evidence="3">The sequence shown here is derived from an EMBL/GenBank/DDBJ whole genome shotgun (WGS) entry which is preliminary data.</text>
</comment>
<gene>
    <name evidence="3" type="ORF">TNIN_42341</name>
</gene>